<keyword evidence="3" id="KW-1185">Reference proteome</keyword>
<feature type="transmembrane region" description="Helical" evidence="1">
    <location>
        <begin position="44"/>
        <end position="65"/>
    </location>
</feature>
<feature type="transmembrane region" description="Helical" evidence="1">
    <location>
        <begin position="17"/>
        <end position="37"/>
    </location>
</feature>
<evidence type="ECO:0000313" key="2">
    <source>
        <dbReference type="EMBL" id="MCB4797967.1"/>
    </source>
</evidence>
<proteinExistence type="predicted"/>
<keyword evidence="1" id="KW-1133">Transmembrane helix</keyword>
<organism evidence="2 3">
    <name type="scientific">Neotamlana laminarinivorans</name>
    <dbReference type="NCBI Taxonomy" id="2883124"/>
    <lineage>
        <taxon>Bacteria</taxon>
        <taxon>Pseudomonadati</taxon>
        <taxon>Bacteroidota</taxon>
        <taxon>Flavobacteriia</taxon>
        <taxon>Flavobacteriales</taxon>
        <taxon>Flavobacteriaceae</taxon>
        <taxon>Neotamlana</taxon>
    </lineage>
</organism>
<dbReference type="RefSeq" id="WP_226541115.1">
    <property type="nucleotide sequence ID" value="NZ_JAJAPW010000002.1"/>
</dbReference>
<keyword evidence="1" id="KW-0812">Transmembrane</keyword>
<sequence length="152" mass="17285">MNNNQNEIKLSSNWTNIGLYGGSVLVLFMIPVLISVIKEQKFNGGMVIGGIVFVALVGFLIYQFIYVCNAKIIGDKIVLKKKFKPSKSYNFDRIGYPKSFQLKRTKYITVEMRNDDSTVEKYLIVNSKSLLSFENKDAEKTLISLINSVKKQ</sequence>
<dbReference type="AlphaFoldDB" id="A0A9X1L372"/>
<gene>
    <name evidence="2" type="ORF">LG649_03875</name>
</gene>
<protein>
    <submittedName>
        <fullName evidence="2">Uncharacterized protein</fullName>
    </submittedName>
</protein>
<accession>A0A9X1L372</accession>
<keyword evidence="1" id="KW-0472">Membrane</keyword>
<evidence type="ECO:0000313" key="3">
    <source>
        <dbReference type="Proteomes" id="UP001139199"/>
    </source>
</evidence>
<dbReference type="Proteomes" id="UP001139199">
    <property type="component" value="Unassembled WGS sequence"/>
</dbReference>
<reference evidence="2" key="1">
    <citation type="submission" date="2021-10" db="EMBL/GenBank/DDBJ databases">
        <title>Tamlana sargassums sp. nov., and Tamlana laminarinivorans sp. nov., two new bacteria isolated from the brown alga.</title>
        <authorList>
            <person name="Li J."/>
        </authorList>
    </citation>
    <scope>NUCLEOTIDE SEQUENCE</scope>
    <source>
        <strain evidence="2">PT2-4</strain>
    </source>
</reference>
<name>A0A9X1L372_9FLAO</name>
<evidence type="ECO:0000256" key="1">
    <source>
        <dbReference type="SAM" id="Phobius"/>
    </source>
</evidence>
<dbReference type="EMBL" id="JAJAPW010000002">
    <property type="protein sequence ID" value="MCB4797967.1"/>
    <property type="molecule type" value="Genomic_DNA"/>
</dbReference>
<comment type="caution">
    <text evidence="2">The sequence shown here is derived from an EMBL/GenBank/DDBJ whole genome shotgun (WGS) entry which is preliminary data.</text>
</comment>